<protein>
    <submittedName>
        <fullName evidence="3">NADPH2:quinone reductase</fullName>
    </submittedName>
</protein>
<name>A0A1H7WGN9_9RHOB</name>
<evidence type="ECO:0000313" key="4">
    <source>
        <dbReference type="Proteomes" id="UP000199582"/>
    </source>
</evidence>
<evidence type="ECO:0000259" key="2">
    <source>
        <dbReference type="SMART" id="SM00829"/>
    </source>
</evidence>
<dbReference type="STRING" id="1287727.SAMN05443999_11559"/>
<dbReference type="Gene3D" id="3.90.180.10">
    <property type="entry name" value="Medium-chain alcohol dehydrogenases, catalytic domain"/>
    <property type="match status" value="1"/>
</dbReference>
<proteinExistence type="predicted"/>
<dbReference type="AlphaFoldDB" id="A0A1H7WGN9"/>
<dbReference type="SMART" id="SM00829">
    <property type="entry name" value="PKS_ER"/>
    <property type="match status" value="1"/>
</dbReference>
<dbReference type="InterPro" id="IPR036291">
    <property type="entry name" value="NAD(P)-bd_dom_sf"/>
</dbReference>
<dbReference type="InterPro" id="IPR020843">
    <property type="entry name" value="ER"/>
</dbReference>
<dbReference type="Gene3D" id="3.40.50.720">
    <property type="entry name" value="NAD(P)-binding Rossmann-like Domain"/>
    <property type="match status" value="1"/>
</dbReference>
<evidence type="ECO:0000256" key="1">
    <source>
        <dbReference type="ARBA" id="ARBA00022857"/>
    </source>
</evidence>
<reference evidence="3 4" key="1">
    <citation type="submission" date="2016-10" db="EMBL/GenBank/DDBJ databases">
        <authorList>
            <person name="de Groot N.N."/>
        </authorList>
    </citation>
    <scope>NUCLEOTIDE SEQUENCE [LARGE SCALE GENOMIC DNA]</scope>
    <source>
        <strain evidence="3 4">DSM 100674</strain>
    </source>
</reference>
<dbReference type="PANTHER" id="PTHR44154">
    <property type="entry name" value="QUINONE OXIDOREDUCTASE"/>
    <property type="match status" value="1"/>
</dbReference>
<dbReference type="InterPro" id="IPR011032">
    <property type="entry name" value="GroES-like_sf"/>
</dbReference>
<dbReference type="Pfam" id="PF08240">
    <property type="entry name" value="ADH_N"/>
    <property type="match status" value="1"/>
</dbReference>
<dbReference type="InterPro" id="IPR013149">
    <property type="entry name" value="ADH-like_C"/>
</dbReference>
<organism evidence="3 4">
    <name type="scientific">Roseovarius azorensis</name>
    <dbReference type="NCBI Taxonomy" id="1287727"/>
    <lineage>
        <taxon>Bacteria</taxon>
        <taxon>Pseudomonadati</taxon>
        <taxon>Pseudomonadota</taxon>
        <taxon>Alphaproteobacteria</taxon>
        <taxon>Rhodobacterales</taxon>
        <taxon>Roseobacteraceae</taxon>
        <taxon>Roseovarius</taxon>
    </lineage>
</organism>
<keyword evidence="4" id="KW-1185">Reference proteome</keyword>
<dbReference type="OrthoDB" id="7355832at2"/>
<dbReference type="GO" id="GO:0016491">
    <property type="term" value="F:oxidoreductase activity"/>
    <property type="evidence" value="ECO:0007669"/>
    <property type="project" value="InterPro"/>
</dbReference>
<dbReference type="Pfam" id="PF00107">
    <property type="entry name" value="ADH_zinc_N"/>
    <property type="match status" value="1"/>
</dbReference>
<dbReference type="EMBL" id="FOAG01000015">
    <property type="protein sequence ID" value="SEM20640.1"/>
    <property type="molecule type" value="Genomic_DNA"/>
</dbReference>
<dbReference type="RefSeq" id="WP_093039055.1">
    <property type="nucleotide sequence ID" value="NZ_FOAG01000015.1"/>
</dbReference>
<accession>A0A1H7WGN9</accession>
<dbReference type="PANTHER" id="PTHR44154:SF1">
    <property type="entry name" value="QUINONE OXIDOREDUCTASE"/>
    <property type="match status" value="1"/>
</dbReference>
<keyword evidence="1" id="KW-0521">NADP</keyword>
<dbReference type="SUPFAM" id="SSF51735">
    <property type="entry name" value="NAD(P)-binding Rossmann-fold domains"/>
    <property type="match status" value="1"/>
</dbReference>
<dbReference type="InterPro" id="IPR051603">
    <property type="entry name" value="Zinc-ADH_QOR/CCCR"/>
</dbReference>
<sequence length="329" mass="33962">MRAVWYSEFGAAADVLRLSDMPSPDPAPGEVLVRLHVSGVNPSDAKARAGNRPGATRPPFPRIIPHSDGAGVIEAVGQDVDAGRIGQRVWIWNGQWQRPSGTAADYIALPAAQAVPLPEGVSFDTGATLGIPGLTAAHTVYGGGEVAGQTLLVSGGAGAVGHNAVQLASASGATVIATCSNSAIKRVRAAGAAHVFDYADPDLAARILDATGRRGVSRAIEVEFGRNAALLAEVMAPNGTIAAYGSGKDMVPQLPFGPYLFKALTLDITLVYILPDAARQIAIARLHEALETGALRPAIHAHYPLADCARAHEATMTPGRMGAVLLDIA</sequence>
<dbReference type="InterPro" id="IPR013154">
    <property type="entry name" value="ADH-like_N"/>
</dbReference>
<dbReference type="Proteomes" id="UP000199582">
    <property type="component" value="Unassembled WGS sequence"/>
</dbReference>
<dbReference type="CDD" id="cd08253">
    <property type="entry name" value="zeta_crystallin"/>
    <property type="match status" value="1"/>
</dbReference>
<gene>
    <name evidence="3" type="ORF">SAMN05443999_11559</name>
</gene>
<evidence type="ECO:0000313" key="3">
    <source>
        <dbReference type="EMBL" id="SEM20640.1"/>
    </source>
</evidence>
<feature type="domain" description="Enoyl reductase (ER)" evidence="2">
    <location>
        <begin position="11"/>
        <end position="326"/>
    </location>
</feature>
<dbReference type="SUPFAM" id="SSF50129">
    <property type="entry name" value="GroES-like"/>
    <property type="match status" value="1"/>
</dbReference>